<protein>
    <submittedName>
        <fullName evidence="1">YebG family protein</fullName>
    </submittedName>
</protein>
<dbReference type="EMBL" id="JBHSGB010000015">
    <property type="protein sequence ID" value="MFC4656486.1"/>
    <property type="molecule type" value="Genomic_DNA"/>
</dbReference>
<accession>A0ABV9JQD7</accession>
<organism evidence="1 2">
    <name type="scientific">Rheinheimera marina</name>
    <dbReference type="NCBI Taxonomy" id="1774958"/>
    <lineage>
        <taxon>Bacteria</taxon>
        <taxon>Pseudomonadati</taxon>
        <taxon>Pseudomonadota</taxon>
        <taxon>Gammaproteobacteria</taxon>
        <taxon>Chromatiales</taxon>
        <taxon>Chromatiaceae</taxon>
        <taxon>Rheinheimera</taxon>
    </lineage>
</organism>
<sequence>MPVITKYIVERNGVEKMTFSSKTEADAYDRMLDLADELFVVLGQSQLFNDERQQDDLALYLAKNKDGLLACLNQKTKAAKEKPASKAADADKAKDKLAVVAADADEAQAA</sequence>
<name>A0ABV9JQD7_9GAMM</name>
<dbReference type="Gene3D" id="1.10.10.710">
    <property type="entry name" value="PSPTO_1197 like"/>
    <property type="match status" value="1"/>
</dbReference>
<dbReference type="InterPro" id="IPR038627">
    <property type="entry name" value="YebG-like_sf"/>
</dbReference>
<dbReference type="RefSeq" id="WP_377335595.1">
    <property type="nucleotide sequence ID" value="NZ_JBHSGB010000015.1"/>
</dbReference>
<evidence type="ECO:0000313" key="2">
    <source>
        <dbReference type="Proteomes" id="UP001595962"/>
    </source>
</evidence>
<reference evidence="2" key="1">
    <citation type="journal article" date="2019" name="Int. J. Syst. Evol. Microbiol.">
        <title>The Global Catalogue of Microorganisms (GCM) 10K type strain sequencing project: providing services to taxonomists for standard genome sequencing and annotation.</title>
        <authorList>
            <consortium name="The Broad Institute Genomics Platform"/>
            <consortium name="The Broad Institute Genome Sequencing Center for Infectious Disease"/>
            <person name="Wu L."/>
            <person name="Ma J."/>
        </authorList>
    </citation>
    <scope>NUCLEOTIDE SEQUENCE [LARGE SCALE GENOMIC DNA]</scope>
    <source>
        <strain evidence="2">DT28</strain>
    </source>
</reference>
<dbReference type="Pfam" id="PF07130">
    <property type="entry name" value="YebG"/>
    <property type="match status" value="1"/>
</dbReference>
<proteinExistence type="predicted"/>
<dbReference type="InterPro" id="IPR009813">
    <property type="entry name" value="Uncharacterised_YebG"/>
</dbReference>
<dbReference type="Proteomes" id="UP001595962">
    <property type="component" value="Unassembled WGS sequence"/>
</dbReference>
<gene>
    <name evidence="1" type="ORF">ACFO3I_15820</name>
</gene>
<evidence type="ECO:0000313" key="1">
    <source>
        <dbReference type="EMBL" id="MFC4656486.1"/>
    </source>
</evidence>
<comment type="caution">
    <text evidence="1">The sequence shown here is derived from an EMBL/GenBank/DDBJ whole genome shotgun (WGS) entry which is preliminary data.</text>
</comment>
<keyword evidence="2" id="KW-1185">Reference proteome</keyword>